<evidence type="ECO:0000313" key="2">
    <source>
        <dbReference type="EMBL" id="BDG71508.1"/>
    </source>
</evidence>
<protein>
    <recommendedName>
        <fullName evidence="4">Sugar ABC transporter permease</fullName>
    </recommendedName>
</protein>
<keyword evidence="1" id="KW-0812">Transmembrane</keyword>
<name>A0ABN6P184_9PROT</name>
<gene>
    <name evidence="2" type="ORF">Rmf_14370</name>
</gene>
<dbReference type="Proteomes" id="UP000831327">
    <property type="component" value="Chromosome"/>
</dbReference>
<keyword evidence="1" id="KW-1133">Transmembrane helix</keyword>
<proteinExistence type="predicted"/>
<keyword evidence="1" id="KW-0472">Membrane</keyword>
<keyword evidence="3" id="KW-1185">Reference proteome</keyword>
<feature type="transmembrane region" description="Helical" evidence="1">
    <location>
        <begin position="31"/>
        <end position="52"/>
    </location>
</feature>
<reference evidence="2 3" key="1">
    <citation type="journal article" date="2016" name="Microbes Environ.">
        <title>Phylogenetically diverse aerobic anoxygenic phototrophic bacteria isolated from epilithic biofilms in Tama river, Japan.</title>
        <authorList>
            <person name="Hirose S."/>
            <person name="Matsuura K."/>
            <person name="Haruta S."/>
        </authorList>
    </citation>
    <scope>NUCLEOTIDE SEQUENCE [LARGE SCALE GENOMIC DNA]</scope>
    <source>
        <strain evidence="2 3">S08</strain>
    </source>
</reference>
<dbReference type="EMBL" id="AP025637">
    <property type="protein sequence ID" value="BDG71508.1"/>
    <property type="molecule type" value="Genomic_DNA"/>
</dbReference>
<evidence type="ECO:0000256" key="1">
    <source>
        <dbReference type="SAM" id="Phobius"/>
    </source>
</evidence>
<accession>A0ABN6P184</accession>
<evidence type="ECO:0008006" key="4">
    <source>
        <dbReference type="Google" id="ProtNLM"/>
    </source>
</evidence>
<organism evidence="2 3">
    <name type="scientific">Roseomonas fluvialis</name>
    <dbReference type="NCBI Taxonomy" id="1750527"/>
    <lineage>
        <taxon>Bacteria</taxon>
        <taxon>Pseudomonadati</taxon>
        <taxon>Pseudomonadota</taxon>
        <taxon>Alphaproteobacteria</taxon>
        <taxon>Acetobacterales</taxon>
        <taxon>Roseomonadaceae</taxon>
        <taxon>Roseomonas</taxon>
    </lineage>
</organism>
<sequence>MADATPITQLSVAPAAAAASRHDDTAMARGLVNGLLLSIPLWALIVCAFAAMF</sequence>
<evidence type="ECO:0000313" key="3">
    <source>
        <dbReference type="Proteomes" id="UP000831327"/>
    </source>
</evidence>
<dbReference type="RefSeq" id="WP_244458778.1">
    <property type="nucleotide sequence ID" value="NZ_AP025637.1"/>
</dbReference>